<proteinExistence type="predicted"/>
<gene>
    <name evidence="1" type="ORF">QE207_01445</name>
</gene>
<dbReference type="Proteomes" id="UP001177597">
    <property type="component" value="Plasmid paIh4"/>
</dbReference>
<dbReference type="EMBL" id="CP123494">
    <property type="protein sequence ID" value="WGL93983.1"/>
    <property type="molecule type" value="Genomic_DNA"/>
</dbReference>
<sequence>MQRPYGRAALTALAKNRQRFKDVPPCGRAECIHAHHSIDFSSLVRLSC</sequence>
<dbReference type="AlphaFoldDB" id="A0AA95GCI8"/>
<name>A0AA95GCI8_9GAMM</name>
<organism evidence="1 2">
    <name type="scientific">Arsenophonus nasoniae</name>
    <name type="common">son-killer infecting Nasonia vitripennis</name>
    <dbReference type="NCBI Taxonomy" id="638"/>
    <lineage>
        <taxon>Bacteria</taxon>
        <taxon>Pseudomonadati</taxon>
        <taxon>Pseudomonadota</taxon>
        <taxon>Gammaproteobacteria</taxon>
        <taxon>Enterobacterales</taxon>
        <taxon>Morganellaceae</taxon>
        <taxon>Arsenophonus</taxon>
    </lineage>
</organism>
<dbReference type="RefSeq" id="WP_280628410.1">
    <property type="nucleotide sequence ID" value="NZ_CP123494.1"/>
</dbReference>
<keyword evidence="1" id="KW-0614">Plasmid</keyword>
<evidence type="ECO:0000313" key="2">
    <source>
        <dbReference type="Proteomes" id="UP001177597"/>
    </source>
</evidence>
<reference evidence="1" key="1">
    <citation type="submission" date="2023-04" db="EMBL/GenBank/DDBJ databases">
        <title>Genome dynamics across the evolutionary transition to endosymbiosis.</title>
        <authorList>
            <person name="Siozios S."/>
            <person name="Nadal-Jimenez P."/>
            <person name="Azagi T."/>
            <person name="Sprong H."/>
            <person name="Frost C.L."/>
            <person name="Parratt S.R."/>
            <person name="Taylor G."/>
            <person name="Brettell L."/>
            <person name="Lew K.C."/>
            <person name="Croft L."/>
            <person name="King K.C."/>
            <person name="Brockhurst M.A."/>
            <person name="Hypsa V."/>
            <person name="Novakova E."/>
            <person name="Darby A.C."/>
            <person name="Hurst G.D.D."/>
        </authorList>
    </citation>
    <scope>NUCLEOTIDE SEQUENCE</scope>
    <source>
        <strain evidence="1">AIh</strain>
        <plasmid evidence="1">paIh4</plasmid>
    </source>
</reference>
<accession>A0AA95GCI8</accession>
<evidence type="ECO:0000313" key="1">
    <source>
        <dbReference type="EMBL" id="WGL93983.1"/>
    </source>
</evidence>
<geneLocation type="plasmid" evidence="1 2">
    <name>paIh4</name>
</geneLocation>
<protein>
    <submittedName>
        <fullName evidence="1">Uncharacterized protein</fullName>
    </submittedName>
</protein>